<proteinExistence type="predicted"/>
<evidence type="ECO:0000313" key="3">
    <source>
        <dbReference type="Proteomes" id="UP000553632"/>
    </source>
</evidence>
<protein>
    <submittedName>
        <fullName evidence="2">Uncharacterized protein</fullName>
    </submittedName>
</protein>
<comment type="caution">
    <text evidence="2">The sequence shown here is derived from an EMBL/GenBank/DDBJ whole genome shotgun (WGS) entry which is preliminary data.</text>
</comment>
<reference evidence="2 3" key="1">
    <citation type="submission" date="2020-04" db="EMBL/GenBank/DDBJ databases">
        <title>Perkinsus olseni comparative genomics.</title>
        <authorList>
            <person name="Bogema D.R."/>
        </authorList>
    </citation>
    <scope>NUCLEOTIDE SEQUENCE [LARGE SCALE GENOMIC DNA]</scope>
    <source>
        <strain evidence="2 3">ATCC PRA-207</strain>
    </source>
</reference>
<dbReference type="AlphaFoldDB" id="A0A7J6T2Q4"/>
<dbReference type="EMBL" id="JABANO010014364">
    <property type="protein sequence ID" value="KAF4738690.1"/>
    <property type="molecule type" value="Genomic_DNA"/>
</dbReference>
<sequence>MGAVVSRMSDFLEEHPKLKVAKSRLTKLTSNARWLGGHIVWTAVVSAIVLAVPVFF</sequence>
<evidence type="ECO:0000256" key="1">
    <source>
        <dbReference type="SAM" id="Phobius"/>
    </source>
</evidence>
<keyword evidence="1" id="KW-1133">Transmembrane helix</keyword>
<name>A0A7J6T2Q4_PEROL</name>
<accession>A0A7J6T2Q4</accession>
<feature type="transmembrane region" description="Helical" evidence="1">
    <location>
        <begin position="34"/>
        <end position="55"/>
    </location>
</feature>
<keyword evidence="3" id="KW-1185">Reference proteome</keyword>
<gene>
    <name evidence="2" type="ORF">FOZ63_010000</name>
</gene>
<feature type="non-terminal residue" evidence="2">
    <location>
        <position position="1"/>
    </location>
</feature>
<organism evidence="2 3">
    <name type="scientific">Perkinsus olseni</name>
    <name type="common">Perkinsus atlanticus</name>
    <dbReference type="NCBI Taxonomy" id="32597"/>
    <lineage>
        <taxon>Eukaryota</taxon>
        <taxon>Sar</taxon>
        <taxon>Alveolata</taxon>
        <taxon>Perkinsozoa</taxon>
        <taxon>Perkinsea</taxon>
        <taxon>Perkinsida</taxon>
        <taxon>Perkinsidae</taxon>
        <taxon>Perkinsus</taxon>
    </lineage>
</organism>
<keyword evidence="1" id="KW-0812">Transmembrane</keyword>
<evidence type="ECO:0000313" key="2">
    <source>
        <dbReference type="EMBL" id="KAF4738690.1"/>
    </source>
</evidence>
<dbReference type="Proteomes" id="UP000553632">
    <property type="component" value="Unassembled WGS sequence"/>
</dbReference>
<keyword evidence="1" id="KW-0472">Membrane</keyword>